<sequence>MRSAHSGRQFAASAPPVRAQELDERRDAAGLGDQDPVVVVAREKGAARPPPDVDKVNRWLRWIERRAEGRSPPADGEVLSAWADDGGCDGWAPIEPLIGHLRHPLFHCVGPEKDTFALMFSKAFIALPRAAEVGANRPGTKTFFFDAGASVYDECWWGCTKWFVDSYRANGVEFDRILGWEAAAVNHTRFWEAVPRDLKPRFSYYNTPVSADPRSGDNLWHHVRSLAAEADYVVVKLDIDNNPLETALVRQLLADDALVNLVDEFFWEHHVWGSPLRKTRVDLFGTKNIGWGAHMPDRGSADSALHDTYCYVVAKGVQLIVRSEACHNSVPTGRICQPGERLNVSERVSLAGVRDDGGDQTFLRLAEGGFAFEFNRKTGAAVAVAAEVERAVAYTEIKTFAFAFDEAKAKVFVYVDLPGVHDLEPARVAVDFGPRSFDVRVEGLGGANYRLKIPELYDVVDPDKCKFRVKRDKLVLTLKTGIPVVPFSSWQTLTSGSNSDH</sequence>
<feature type="region of interest" description="Disordered" evidence="1">
    <location>
        <begin position="1"/>
        <end position="36"/>
    </location>
</feature>
<protein>
    <recommendedName>
        <fullName evidence="2">CS domain-containing protein</fullName>
    </recommendedName>
</protein>
<evidence type="ECO:0000256" key="1">
    <source>
        <dbReference type="SAM" id="MobiDB-lite"/>
    </source>
</evidence>
<dbReference type="Pfam" id="PF04969">
    <property type="entry name" value="CS"/>
    <property type="match status" value="1"/>
</dbReference>
<proteinExistence type="predicted"/>
<dbReference type="InterPro" id="IPR008978">
    <property type="entry name" value="HSP20-like_chaperone"/>
</dbReference>
<keyword evidence="4" id="KW-1185">Reference proteome</keyword>
<dbReference type="InterPro" id="IPR052289">
    <property type="entry name" value="Calcyclin-binding_UBL-bridge"/>
</dbReference>
<dbReference type="PANTHER" id="PTHR13164:SF3">
    <property type="entry name" value="CALCYCLIN-BINDING PROTEIN"/>
    <property type="match status" value="1"/>
</dbReference>
<evidence type="ECO:0000313" key="4">
    <source>
        <dbReference type="Proteomes" id="UP001363151"/>
    </source>
</evidence>
<name>A0ABR1G7S9_AURAN</name>
<dbReference type="PROSITE" id="PS51203">
    <property type="entry name" value="CS"/>
    <property type="match status" value="1"/>
</dbReference>
<dbReference type="SUPFAM" id="SSF49764">
    <property type="entry name" value="HSP20-like chaperones"/>
    <property type="match status" value="1"/>
</dbReference>
<feature type="domain" description="CS" evidence="2">
    <location>
        <begin position="395"/>
        <end position="494"/>
    </location>
</feature>
<comment type="caution">
    <text evidence="3">The sequence shown here is derived from an EMBL/GenBank/DDBJ whole genome shotgun (WGS) entry which is preliminary data.</text>
</comment>
<dbReference type="Gene3D" id="2.60.40.790">
    <property type="match status" value="1"/>
</dbReference>
<organism evidence="3 4">
    <name type="scientific">Aureococcus anophagefferens</name>
    <name type="common">Harmful bloom alga</name>
    <dbReference type="NCBI Taxonomy" id="44056"/>
    <lineage>
        <taxon>Eukaryota</taxon>
        <taxon>Sar</taxon>
        <taxon>Stramenopiles</taxon>
        <taxon>Ochrophyta</taxon>
        <taxon>Pelagophyceae</taxon>
        <taxon>Pelagomonadales</taxon>
        <taxon>Pelagomonadaceae</taxon>
        <taxon>Aureococcus</taxon>
    </lineage>
</organism>
<dbReference type="Proteomes" id="UP001363151">
    <property type="component" value="Unassembled WGS sequence"/>
</dbReference>
<gene>
    <name evidence="3" type="ORF">SO694_00046230</name>
</gene>
<accession>A0ABR1G7S9</accession>
<dbReference type="InterPro" id="IPR037893">
    <property type="entry name" value="CS_CacyBP"/>
</dbReference>
<evidence type="ECO:0000313" key="3">
    <source>
        <dbReference type="EMBL" id="KAK7249235.1"/>
    </source>
</evidence>
<reference evidence="3 4" key="1">
    <citation type="submission" date="2024-03" db="EMBL/GenBank/DDBJ databases">
        <title>Aureococcus anophagefferens CCMP1851 and Kratosvirus quantuckense: Draft genome of a second virus-susceptible host strain in the model system.</title>
        <authorList>
            <person name="Chase E."/>
            <person name="Truchon A.R."/>
            <person name="Schepens W."/>
            <person name="Wilhelm S.W."/>
        </authorList>
    </citation>
    <scope>NUCLEOTIDE SEQUENCE [LARGE SCALE GENOMIC DNA]</scope>
    <source>
        <strain evidence="3 4">CCMP1851</strain>
    </source>
</reference>
<dbReference type="PANTHER" id="PTHR13164">
    <property type="entry name" value="CALICYLIN BINDING PROTEIN"/>
    <property type="match status" value="1"/>
</dbReference>
<dbReference type="CDD" id="cd06468">
    <property type="entry name" value="p23_CacyBP"/>
    <property type="match status" value="1"/>
</dbReference>
<dbReference type="EMBL" id="JBBJCI010000081">
    <property type="protein sequence ID" value="KAK7249235.1"/>
    <property type="molecule type" value="Genomic_DNA"/>
</dbReference>
<dbReference type="InterPro" id="IPR007052">
    <property type="entry name" value="CS_dom"/>
</dbReference>
<evidence type="ECO:0000259" key="2">
    <source>
        <dbReference type="PROSITE" id="PS51203"/>
    </source>
</evidence>